<accession>A0AAD5RVC2</accession>
<feature type="region of interest" description="Disordered" evidence="1">
    <location>
        <begin position="315"/>
        <end position="342"/>
    </location>
</feature>
<feature type="compositionally biased region" description="Low complexity" evidence="1">
    <location>
        <begin position="315"/>
        <end position="324"/>
    </location>
</feature>
<proteinExistence type="predicted"/>
<dbReference type="InterPro" id="IPR012677">
    <property type="entry name" value="Nucleotide-bd_a/b_plait_sf"/>
</dbReference>
<dbReference type="Proteomes" id="UP001201980">
    <property type="component" value="Unassembled WGS sequence"/>
</dbReference>
<name>A0AAD5RVC2_9PEZI</name>
<keyword evidence="3" id="KW-1185">Reference proteome</keyword>
<reference evidence="2" key="1">
    <citation type="submission" date="2022-07" db="EMBL/GenBank/DDBJ databases">
        <title>Draft genome sequence of Zalerion maritima ATCC 34329, a (micro)plastics degrading marine fungus.</title>
        <authorList>
            <person name="Paco A."/>
            <person name="Goncalves M.F.M."/>
            <person name="Rocha-Santos T.A.P."/>
            <person name="Alves A."/>
        </authorList>
    </citation>
    <scope>NUCLEOTIDE SEQUENCE</scope>
    <source>
        <strain evidence="2">ATCC 34329</strain>
    </source>
</reference>
<feature type="region of interest" description="Disordered" evidence="1">
    <location>
        <begin position="243"/>
        <end position="286"/>
    </location>
</feature>
<protein>
    <submittedName>
        <fullName evidence="2">Nucleoporin NUP53</fullName>
    </submittedName>
</protein>
<evidence type="ECO:0000313" key="3">
    <source>
        <dbReference type="Proteomes" id="UP001201980"/>
    </source>
</evidence>
<sequence length="435" mass="47500">MAPLILHNVPDDELYVGEDGVTRPYALVFPQQDGLPATARGRRGAQEKGSFGKSTRRSRSKTGTPARGIRDDPSIAAADKIWGEWKQTHATTAPITTVATSSGANQRKQSMRVGSQSLGREESSSSSAPTQSRVVNMPTEIILRGHKNTNQQYAAISHYESLAGRICEDYPREPPAEMRRYKSDLRDPALTNRRDLTAEERSKVNRADGGEHWVKVTFESAQAADKAIYASPQRILGHSVHAEPYRGMPPVRDEAQPDERDDGWGVALGHHRSGSRGGSFATRNIRMNNGMPDWGSVTADSATATSDSATATTATVTGGANNSGLAAEPNGGISIAGKAPPEAAARSRKIPTARRVQLLPAEQALMPQQSYAQRMLNHIPFVKWFTGNMIGNEVPRTDTGDFDWNRASLYWKFIWWLDATFCIFGGDILNADKDD</sequence>
<dbReference type="EMBL" id="JAKWBI020000042">
    <property type="protein sequence ID" value="KAJ2904899.1"/>
    <property type="molecule type" value="Genomic_DNA"/>
</dbReference>
<comment type="caution">
    <text evidence="2">The sequence shown here is derived from an EMBL/GenBank/DDBJ whole genome shotgun (WGS) entry which is preliminary data.</text>
</comment>
<dbReference type="Gene3D" id="3.30.70.330">
    <property type="match status" value="1"/>
</dbReference>
<feature type="compositionally biased region" description="Polar residues" evidence="1">
    <location>
        <begin position="92"/>
        <end position="108"/>
    </location>
</feature>
<feature type="compositionally biased region" description="Low complexity" evidence="1">
    <location>
        <begin position="114"/>
        <end position="132"/>
    </location>
</feature>
<evidence type="ECO:0000313" key="2">
    <source>
        <dbReference type="EMBL" id="KAJ2904899.1"/>
    </source>
</evidence>
<dbReference type="AlphaFoldDB" id="A0AAD5RVC2"/>
<gene>
    <name evidence="2" type="ORF">MKZ38_006940</name>
</gene>
<organism evidence="2 3">
    <name type="scientific">Zalerion maritima</name>
    <dbReference type="NCBI Taxonomy" id="339359"/>
    <lineage>
        <taxon>Eukaryota</taxon>
        <taxon>Fungi</taxon>
        <taxon>Dikarya</taxon>
        <taxon>Ascomycota</taxon>
        <taxon>Pezizomycotina</taxon>
        <taxon>Sordariomycetes</taxon>
        <taxon>Lulworthiomycetidae</taxon>
        <taxon>Lulworthiales</taxon>
        <taxon>Lulworthiaceae</taxon>
        <taxon>Zalerion</taxon>
    </lineage>
</organism>
<feature type="region of interest" description="Disordered" evidence="1">
    <location>
        <begin position="92"/>
        <end position="132"/>
    </location>
</feature>
<feature type="region of interest" description="Disordered" evidence="1">
    <location>
        <begin position="32"/>
        <end position="71"/>
    </location>
</feature>
<evidence type="ECO:0000256" key="1">
    <source>
        <dbReference type="SAM" id="MobiDB-lite"/>
    </source>
</evidence>